<feature type="transmembrane region" description="Helical" evidence="5">
    <location>
        <begin position="169"/>
        <end position="187"/>
    </location>
</feature>
<evidence type="ECO:0000256" key="1">
    <source>
        <dbReference type="ARBA" id="ARBA00004141"/>
    </source>
</evidence>
<name>A0A364N6I7_STELY</name>
<sequence>MTALDTKLALDPRGEADFDLYPYTPSQSAGYAFVALFGIGAVVHLIMLVPLRSWFYIPFVLGCVGEAFGYYGRAWSSTNIRNGSPYLLQLILILASAPLLSATIYMTLGRLIRSLDATHHAVLNPRWTTKLYVVIDIGSFVCQIMGSAMQTQGGADGAATGTTVVVGGLGTQLAAFVLFVLMAVVFHRRLEAEPTTTSLRTHVKWRKYMWALYAVSALVMIRSLFRFIEILEGPEGKAYGTEAYLYIFDAALMFAVVVIMAVLHPGLLFRVIRKADMIPIGDDDGGDFLLRRRNGK</sequence>
<reference evidence="7" key="1">
    <citation type="submission" date="2018-05" db="EMBL/GenBank/DDBJ databases">
        <title>Draft genome sequence of Stemphylium lycopersici strain CIDEFI 213.</title>
        <authorList>
            <person name="Medina R."/>
            <person name="Franco M.E.E."/>
            <person name="Lucentini C.G."/>
            <person name="Saparrat M.C.N."/>
            <person name="Balatti P.A."/>
        </authorList>
    </citation>
    <scope>NUCLEOTIDE SEQUENCE [LARGE SCALE GENOMIC DNA]</scope>
    <source>
        <strain evidence="7">CIDEFI 213</strain>
    </source>
</reference>
<feature type="transmembrane region" description="Helical" evidence="5">
    <location>
        <begin position="208"/>
        <end position="225"/>
    </location>
</feature>
<keyword evidence="3 5" id="KW-1133">Transmembrane helix</keyword>
<feature type="transmembrane region" description="Helical" evidence="5">
    <location>
        <begin position="129"/>
        <end position="149"/>
    </location>
</feature>
<dbReference type="AlphaFoldDB" id="A0A364N6I7"/>
<gene>
    <name evidence="6" type="ORF">DDE83_003744</name>
</gene>
<protein>
    <submittedName>
        <fullName evidence="6">RTA1 domain protein</fullName>
    </submittedName>
</protein>
<keyword evidence="4 5" id="KW-0472">Membrane</keyword>
<proteinExistence type="predicted"/>
<organism evidence="6 7">
    <name type="scientific">Stemphylium lycopersici</name>
    <name type="common">Tomato gray leaf spot disease fungus</name>
    <name type="synonym">Thyrospora lycopersici</name>
    <dbReference type="NCBI Taxonomy" id="183478"/>
    <lineage>
        <taxon>Eukaryota</taxon>
        <taxon>Fungi</taxon>
        <taxon>Dikarya</taxon>
        <taxon>Ascomycota</taxon>
        <taxon>Pezizomycotina</taxon>
        <taxon>Dothideomycetes</taxon>
        <taxon>Pleosporomycetidae</taxon>
        <taxon>Pleosporales</taxon>
        <taxon>Pleosporineae</taxon>
        <taxon>Pleosporaceae</taxon>
        <taxon>Stemphylium</taxon>
    </lineage>
</organism>
<evidence type="ECO:0000256" key="5">
    <source>
        <dbReference type="SAM" id="Phobius"/>
    </source>
</evidence>
<evidence type="ECO:0000313" key="7">
    <source>
        <dbReference type="Proteomes" id="UP000249619"/>
    </source>
</evidence>
<dbReference type="STRING" id="183478.A0A364N6I7"/>
<evidence type="ECO:0000313" key="6">
    <source>
        <dbReference type="EMBL" id="RAR12944.1"/>
    </source>
</evidence>
<feature type="transmembrane region" description="Helical" evidence="5">
    <location>
        <begin position="55"/>
        <end position="74"/>
    </location>
</feature>
<feature type="transmembrane region" description="Helical" evidence="5">
    <location>
        <begin position="245"/>
        <end position="269"/>
    </location>
</feature>
<evidence type="ECO:0000256" key="4">
    <source>
        <dbReference type="ARBA" id="ARBA00023136"/>
    </source>
</evidence>
<dbReference type="InterPro" id="IPR007568">
    <property type="entry name" value="RTA1"/>
</dbReference>
<feature type="transmembrane region" description="Helical" evidence="5">
    <location>
        <begin position="86"/>
        <end position="108"/>
    </location>
</feature>
<keyword evidence="2 5" id="KW-0812">Transmembrane</keyword>
<evidence type="ECO:0000256" key="2">
    <source>
        <dbReference type="ARBA" id="ARBA00022692"/>
    </source>
</evidence>
<feature type="transmembrane region" description="Helical" evidence="5">
    <location>
        <begin position="29"/>
        <end position="48"/>
    </location>
</feature>
<keyword evidence="7" id="KW-1185">Reference proteome</keyword>
<dbReference type="EMBL" id="QGDH01000043">
    <property type="protein sequence ID" value="RAR12944.1"/>
    <property type="molecule type" value="Genomic_DNA"/>
</dbReference>
<evidence type="ECO:0000256" key="3">
    <source>
        <dbReference type="ARBA" id="ARBA00022989"/>
    </source>
</evidence>
<dbReference type="PANTHER" id="PTHR31465:SF17">
    <property type="entry name" value="DOMAIN PROTEIN, PUTATIVE (AFU_ORTHOLOGUE AFUA_5G09900)-RELATED"/>
    <property type="match status" value="1"/>
</dbReference>
<dbReference type="Pfam" id="PF04479">
    <property type="entry name" value="RTA1"/>
    <property type="match status" value="1"/>
</dbReference>
<accession>A0A364N6I7</accession>
<dbReference type="PANTHER" id="PTHR31465">
    <property type="entry name" value="PROTEIN RTA1-RELATED"/>
    <property type="match status" value="1"/>
</dbReference>
<comment type="caution">
    <text evidence="6">The sequence shown here is derived from an EMBL/GenBank/DDBJ whole genome shotgun (WGS) entry which is preliminary data.</text>
</comment>
<dbReference type="Proteomes" id="UP000249619">
    <property type="component" value="Unassembled WGS sequence"/>
</dbReference>
<dbReference type="GO" id="GO:0016020">
    <property type="term" value="C:membrane"/>
    <property type="evidence" value="ECO:0007669"/>
    <property type="project" value="UniProtKB-SubCell"/>
</dbReference>
<comment type="subcellular location">
    <subcellularLocation>
        <location evidence="1">Membrane</location>
        <topology evidence="1">Multi-pass membrane protein</topology>
    </subcellularLocation>
</comment>